<dbReference type="OrthoDB" id="107551at2"/>
<dbReference type="SMART" id="SM00812">
    <property type="entry name" value="Alpha_L_fucos"/>
    <property type="match status" value="1"/>
</dbReference>
<dbReference type="InterPro" id="IPR000933">
    <property type="entry name" value="Glyco_hydro_29"/>
</dbReference>
<keyword evidence="4 8" id="KW-0732">Signal</keyword>
<dbReference type="SUPFAM" id="SSF51445">
    <property type="entry name" value="(Trans)glycosidases"/>
    <property type="match status" value="1"/>
</dbReference>
<dbReference type="GO" id="GO:0004560">
    <property type="term" value="F:alpha-L-fucosidase activity"/>
    <property type="evidence" value="ECO:0007669"/>
    <property type="project" value="InterPro"/>
</dbReference>
<keyword evidence="5" id="KW-0378">Hydrolase</keyword>
<reference evidence="10 11" key="1">
    <citation type="submission" date="2018-09" db="EMBL/GenBank/DDBJ databases">
        <title>Genome sequencing of strain 6GH32-13.</title>
        <authorList>
            <person name="Weon H.-Y."/>
            <person name="Heo J."/>
            <person name="Kwon S.-W."/>
        </authorList>
    </citation>
    <scope>NUCLEOTIDE SEQUENCE [LARGE SCALE GENOMIC DNA]</scope>
    <source>
        <strain evidence="10 11">5GH32-13</strain>
    </source>
</reference>
<dbReference type="PIRSF" id="PIRSF001092">
    <property type="entry name" value="Alpha-L-fucosidase"/>
    <property type="match status" value="1"/>
</dbReference>
<feature type="site" description="May be important for catalysis" evidence="7">
    <location>
        <position position="297"/>
    </location>
</feature>
<name>A0A3B7MI88_9BACT</name>
<evidence type="ECO:0000313" key="11">
    <source>
        <dbReference type="Proteomes" id="UP000263900"/>
    </source>
</evidence>
<dbReference type="Pfam" id="PF01120">
    <property type="entry name" value="Alpha_L_fucos"/>
    <property type="match status" value="1"/>
</dbReference>
<keyword evidence="11" id="KW-1185">Reference proteome</keyword>
<dbReference type="PRINTS" id="PR00741">
    <property type="entry name" value="GLHYDRLASE29"/>
</dbReference>
<organism evidence="10 11">
    <name type="scientific">Paraflavitalea soli</name>
    <dbReference type="NCBI Taxonomy" id="2315862"/>
    <lineage>
        <taxon>Bacteria</taxon>
        <taxon>Pseudomonadati</taxon>
        <taxon>Bacteroidota</taxon>
        <taxon>Chitinophagia</taxon>
        <taxon>Chitinophagales</taxon>
        <taxon>Chitinophagaceae</taxon>
        <taxon>Paraflavitalea</taxon>
    </lineage>
</organism>
<dbReference type="Gene3D" id="3.20.20.80">
    <property type="entry name" value="Glycosidases"/>
    <property type="match status" value="1"/>
</dbReference>
<feature type="chain" id="PRO_5017665488" description="alpha-L-fucosidase" evidence="8">
    <location>
        <begin position="22"/>
        <end position="461"/>
    </location>
</feature>
<evidence type="ECO:0000256" key="3">
    <source>
        <dbReference type="ARBA" id="ARBA00012662"/>
    </source>
</evidence>
<evidence type="ECO:0000256" key="4">
    <source>
        <dbReference type="ARBA" id="ARBA00022729"/>
    </source>
</evidence>
<dbReference type="PANTHER" id="PTHR10030">
    <property type="entry name" value="ALPHA-L-FUCOSIDASE"/>
    <property type="match status" value="1"/>
</dbReference>
<evidence type="ECO:0000256" key="7">
    <source>
        <dbReference type="PIRSR" id="PIRSR001092-1"/>
    </source>
</evidence>
<dbReference type="RefSeq" id="WP_119048767.1">
    <property type="nucleotide sequence ID" value="NZ_CP032157.1"/>
</dbReference>
<feature type="domain" description="Glycoside hydrolase family 29 N-terminal" evidence="9">
    <location>
        <begin position="21"/>
        <end position="365"/>
    </location>
</feature>
<evidence type="ECO:0000256" key="6">
    <source>
        <dbReference type="ARBA" id="ARBA00023295"/>
    </source>
</evidence>
<evidence type="ECO:0000256" key="1">
    <source>
        <dbReference type="ARBA" id="ARBA00004071"/>
    </source>
</evidence>
<dbReference type="EC" id="3.2.1.51" evidence="3"/>
<dbReference type="GO" id="GO:0005764">
    <property type="term" value="C:lysosome"/>
    <property type="evidence" value="ECO:0007669"/>
    <property type="project" value="TreeGrafter"/>
</dbReference>
<dbReference type="InterPro" id="IPR016286">
    <property type="entry name" value="FUC_metazoa-typ"/>
</dbReference>
<dbReference type="InterPro" id="IPR017853">
    <property type="entry name" value="GH"/>
</dbReference>
<feature type="signal peptide" evidence="8">
    <location>
        <begin position="1"/>
        <end position="21"/>
    </location>
</feature>
<dbReference type="GO" id="GO:0016139">
    <property type="term" value="P:glycoside catabolic process"/>
    <property type="evidence" value="ECO:0007669"/>
    <property type="project" value="TreeGrafter"/>
</dbReference>
<dbReference type="Proteomes" id="UP000263900">
    <property type="component" value="Chromosome"/>
</dbReference>
<dbReference type="EMBL" id="CP032157">
    <property type="protein sequence ID" value="AXY72929.1"/>
    <property type="molecule type" value="Genomic_DNA"/>
</dbReference>
<sequence length="461" mass="50976">MIRRFFCLAAASCILSYTSLAQPSAASTKEQRMEWWREARFGMFIHWGVYAVPAGTYNGQKINRIGEWIMNRGKIPVAEYQKFAKDFNPVKYDADAWVRTAKEAGMKYIVITAKHHDGFALFDSKASKWDIVDASPYGKDLLKPLAEACRKYGIKLGFYYSHAQDWNNPGGAAARKVASEGWANPDSARIDAYTAANSGHWDPAQTTKTMAQYIDEVAVPQVKELLTNYGDVAVLWWDTPTGMTDEFAEKLNAELKLQPNIITNDRLKRPNFPGDYTTPEQRIPKVGEMDGKDWETCMTMNGSWGYKSYDNAWKPTATLIQNLIDIASKGGNYLLNIGPKADGTIPAESLERLKQVGDWMKVNGEAIYGTKGSPLKPLTWGRCTQKVEGGNTVLYFSVFEWPANGKLEIPGIKAKVKSAKLLSNGKAVKTSSAGDVLSLTLPAAATDPIASVIKVELKGSL</sequence>
<gene>
    <name evidence="10" type="ORF">D3H65_02630</name>
</gene>
<dbReference type="AlphaFoldDB" id="A0A3B7MI88"/>
<protein>
    <recommendedName>
        <fullName evidence="3">alpha-L-fucosidase</fullName>
        <ecNumber evidence="3">3.2.1.51</ecNumber>
    </recommendedName>
</protein>
<dbReference type="InterPro" id="IPR013780">
    <property type="entry name" value="Glyco_hydro_b"/>
</dbReference>
<accession>A0A3B7MI88</accession>
<evidence type="ECO:0000256" key="8">
    <source>
        <dbReference type="SAM" id="SignalP"/>
    </source>
</evidence>
<dbReference type="InterPro" id="IPR057739">
    <property type="entry name" value="Glyco_hydro_29_N"/>
</dbReference>
<dbReference type="GO" id="GO:0006004">
    <property type="term" value="P:fucose metabolic process"/>
    <property type="evidence" value="ECO:0007669"/>
    <property type="project" value="InterPro"/>
</dbReference>
<comment type="function">
    <text evidence="1">Alpha-L-fucosidase is responsible for hydrolyzing the alpha-1,6-linked fucose joined to the reducing-end N-acetylglucosamine of the carbohydrate moieties of glycoproteins.</text>
</comment>
<dbReference type="Gene3D" id="2.60.40.1180">
    <property type="entry name" value="Golgi alpha-mannosidase II"/>
    <property type="match status" value="1"/>
</dbReference>
<evidence type="ECO:0000256" key="5">
    <source>
        <dbReference type="ARBA" id="ARBA00022801"/>
    </source>
</evidence>
<proteinExistence type="inferred from homology"/>
<evidence type="ECO:0000313" key="10">
    <source>
        <dbReference type="EMBL" id="AXY72929.1"/>
    </source>
</evidence>
<dbReference type="KEGG" id="pseg:D3H65_02630"/>
<comment type="similarity">
    <text evidence="2">Belongs to the glycosyl hydrolase 29 family.</text>
</comment>
<keyword evidence="6" id="KW-0326">Glycosidase</keyword>
<evidence type="ECO:0000256" key="2">
    <source>
        <dbReference type="ARBA" id="ARBA00007951"/>
    </source>
</evidence>
<evidence type="ECO:0000259" key="9">
    <source>
        <dbReference type="Pfam" id="PF01120"/>
    </source>
</evidence>
<dbReference type="PANTHER" id="PTHR10030:SF37">
    <property type="entry name" value="ALPHA-L-FUCOSIDASE-RELATED"/>
    <property type="match status" value="1"/>
</dbReference>